<evidence type="ECO:0000313" key="4">
    <source>
        <dbReference type="Proteomes" id="UP000177268"/>
    </source>
</evidence>
<dbReference type="Gene3D" id="3.40.1440.10">
    <property type="entry name" value="GIY-YIG endonuclease"/>
    <property type="match status" value="1"/>
</dbReference>
<dbReference type="InterPro" id="IPR000305">
    <property type="entry name" value="GIY-YIG_endonuc"/>
</dbReference>
<evidence type="ECO:0000259" key="2">
    <source>
        <dbReference type="PROSITE" id="PS50164"/>
    </source>
</evidence>
<name>A0A1F5ZGA3_9BACT</name>
<dbReference type="STRING" id="1798370.A2Z00_04645"/>
<comment type="caution">
    <text evidence="3">The sequence shown here is derived from an EMBL/GenBank/DDBJ whole genome shotgun (WGS) entry which is preliminary data.</text>
</comment>
<protein>
    <recommendedName>
        <fullName evidence="2">GIY-YIG domain-containing protein</fullName>
    </recommendedName>
</protein>
<dbReference type="AlphaFoldDB" id="A0A1F5ZGA3"/>
<proteinExistence type="inferred from homology"/>
<dbReference type="Pfam" id="PF01541">
    <property type="entry name" value="GIY-YIG"/>
    <property type="match status" value="1"/>
</dbReference>
<dbReference type="PROSITE" id="PS50164">
    <property type="entry name" value="GIY_YIG"/>
    <property type="match status" value="1"/>
</dbReference>
<comment type="similarity">
    <text evidence="1">Belongs to the UPF0213 family.</text>
</comment>
<evidence type="ECO:0000256" key="1">
    <source>
        <dbReference type="ARBA" id="ARBA00007435"/>
    </source>
</evidence>
<dbReference type="InterPro" id="IPR050190">
    <property type="entry name" value="UPF0213_domain"/>
</dbReference>
<dbReference type="CDD" id="cd10449">
    <property type="entry name" value="GIY-YIG_SLX1_like"/>
    <property type="match status" value="1"/>
</dbReference>
<dbReference type="SMART" id="SM00465">
    <property type="entry name" value="GIYc"/>
    <property type="match status" value="1"/>
</dbReference>
<organism evidence="3 4">
    <name type="scientific">Candidatus Gottesmanbacteria bacterium RBG_13_45_10</name>
    <dbReference type="NCBI Taxonomy" id="1798370"/>
    <lineage>
        <taxon>Bacteria</taxon>
        <taxon>Candidatus Gottesmaniibacteriota</taxon>
    </lineage>
</organism>
<gene>
    <name evidence="3" type="ORF">A2Z00_04645</name>
</gene>
<dbReference type="Proteomes" id="UP000177268">
    <property type="component" value="Unassembled WGS sequence"/>
</dbReference>
<dbReference type="SUPFAM" id="SSF82771">
    <property type="entry name" value="GIY-YIG endonuclease"/>
    <property type="match status" value="1"/>
</dbReference>
<sequence>MSETSDVSHRKFYVYILYSYKDGGFYIGFTDNLKRRLTQHANEEVPSTRKRLPFKLIHYEYFVNEDDAKAREKFLKSGFGRKQWNKILKNTLTIINPK</sequence>
<dbReference type="InterPro" id="IPR035901">
    <property type="entry name" value="GIY-YIG_endonuc_sf"/>
</dbReference>
<feature type="domain" description="GIY-YIG" evidence="2">
    <location>
        <begin position="10"/>
        <end position="86"/>
    </location>
</feature>
<reference evidence="3 4" key="1">
    <citation type="journal article" date="2016" name="Nat. Commun.">
        <title>Thousands of microbial genomes shed light on interconnected biogeochemical processes in an aquifer system.</title>
        <authorList>
            <person name="Anantharaman K."/>
            <person name="Brown C.T."/>
            <person name="Hug L.A."/>
            <person name="Sharon I."/>
            <person name="Castelle C.J."/>
            <person name="Probst A.J."/>
            <person name="Thomas B.C."/>
            <person name="Singh A."/>
            <person name="Wilkins M.J."/>
            <person name="Karaoz U."/>
            <person name="Brodie E.L."/>
            <person name="Williams K.H."/>
            <person name="Hubbard S.S."/>
            <person name="Banfield J.F."/>
        </authorList>
    </citation>
    <scope>NUCLEOTIDE SEQUENCE [LARGE SCALE GENOMIC DNA]</scope>
</reference>
<evidence type="ECO:0000313" key="3">
    <source>
        <dbReference type="EMBL" id="OGG11354.1"/>
    </source>
</evidence>
<dbReference type="PANTHER" id="PTHR34477">
    <property type="entry name" value="UPF0213 PROTEIN YHBQ"/>
    <property type="match status" value="1"/>
</dbReference>
<accession>A0A1F5ZGA3</accession>
<dbReference type="EMBL" id="MFIZ01000032">
    <property type="protein sequence ID" value="OGG11354.1"/>
    <property type="molecule type" value="Genomic_DNA"/>
</dbReference>
<dbReference type="PANTHER" id="PTHR34477:SF1">
    <property type="entry name" value="UPF0213 PROTEIN YHBQ"/>
    <property type="match status" value="1"/>
</dbReference>